<protein>
    <submittedName>
        <fullName evidence="1">Bifunctional riboflavin kinase/FMN adenylyltransferase</fullName>
        <ecNumber evidence="1">2.7.1.26</ecNumber>
    </submittedName>
</protein>
<accession>A0A378W125</accession>
<reference evidence="1" key="1">
    <citation type="submission" date="2018-06" db="EMBL/GenBank/DDBJ databases">
        <authorList>
            <consortium name="Pathogen Informatics"/>
            <person name="Doyle S."/>
        </authorList>
    </citation>
    <scope>NUCLEOTIDE SEQUENCE [LARGE SCALE GENOMIC DNA]</scope>
    <source>
        <strain evidence="1">NCTC11421</strain>
    </source>
</reference>
<evidence type="ECO:0000313" key="1">
    <source>
        <dbReference type="EMBL" id="SUA24823.1"/>
    </source>
</evidence>
<dbReference type="GO" id="GO:0008531">
    <property type="term" value="F:riboflavin kinase activity"/>
    <property type="evidence" value="ECO:0007669"/>
    <property type="project" value="UniProtKB-EC"/>
</dbReference>
<dbReference type="InterPro" id="IPR014729">
    <property type="entry name" value="Rossmann-like_a/b/a_fold"/>
</dbReference>
<gene>
    <name evidence="1" type="primary">ribF_2</name>
    <name evidence="1" type="ORF">NCTC11421_02829</name>
</gene>
<sequence>MQTERTPSVIVEDIRTSSTAVRQALSDGNLAYAKKLLGHDYVLGAGWCTAENSGAP</sequence>
<dbReference type="EC" id="2.7.1.26" evidence="1"/>
<proteinExistence type="predicted"/>
<dbReference type="GO" id="GO:0016779">
    <property type="term" value="F:nucleotidyltransferase activity"/>
    <property type="evidence" value="ECO:0007669"/>
    <property type="project" value="UniProtKB-KW"/>
</dbReference>
<dbReference type="EMBL" id="UGRI01000001">
    <property type="protein sequence ID" value="SUA24823.1"/>
    <property type="molecule type" value="Genomic_DNA"/>
</dbReference>
<keyword evidence="1" id="KW-0418">Kinase</keyword>
<keyword evidence="1" id="KW-0548">Nucleotidyltransferase</keyword>
<dbReference type="AlphaFoldDB" id="A0A378W125"/>
<name>A0A378W125_NEIGO</name>
<organism evidence="1">
    <name type="scientific">Neisseria gonorrhoeae</name>
    <dbReference type="NCBI Taxonomy" id="485"/>
    <lineage>
        <taxon>Bacteria</taxon>
        <taxon>Pseudomonadati</taxon>
        <taxon>Pseudomonadota</taxon>
        <taxon>Betaproteobacteria</taxon>
        <taxon>Neisseriales</taxon>
        <taxon>Neisseriaceae</taxon>
        <taxon>Neisseria</taxon>
    </lineage>
</organism>
<dbReference type="Gene3D" id="3.40.50.620">
    <property type="entry name" value="HUPs"/>
    <property type="match status" value="1"/>
</dbReference>
<keyword evidence="1" id="KW-0808">Transferase</keyword>